<proteinExistence type="predicted"/>
<dbReference type="CDD" id="cd00109">
    <property type="entry name" value="Kunitz-type"/>
    <property type="match status" value="1"/>
</dbReference>
<feature type="domain" description="BPTI/Kunitz inhibitor" evidence="3">
    <location>
        <begin position="25"/>
        <end position="75"/>
    </location>
</feature>
<dbReference type="Pfam" id="PF00014">
    <property type="entry name" value="Kunitz_BPTI"/>
    <property type="match status" value="1"/>
</dbReference>
<evidence type="ECO:0000313" key="4">
    <source>
        <dbReference type="EMBL" id="KAL5106906.1"/>
    </source>
</evidence>
<name>A0ABR4QBW3_9CEST</name>
<keyword evidence="1" id="KW-1015">Disulfide bond</keyword>
<gene>
    <name evidence="4" type="ORF">TcWFU_006049</name>
    <name evidence="5" type="ORF">TcWFU_009564</name>
</gene>
<evidence type="ECO:0000313" key="5">
    <source>
        <dbReference type="EMBL" id="KAL5107135.1"/>
    </source>
</evidence>
<dbReference type="EMBL" id="JAKROA010000005">
    <property type="protein sequence ID" value="KAL5107135.1"/>
    <property type="molecule type" value="Genomic_DNA"/>
</dbReference>
<keyword evidence="2" id="KW-0732">Signal</keyword>
<organism evidence="5 6">
    <name type="scientific">Taenia crassiceps</name>
    <dbReference type="NCBI Taxonomy" id="6207"/>
    <lineage>
        <taxon>Eukaryota</taxon>
        <taxon>Metazoa</taxon>
        <taxon>Spiralia</taxon>
        <taxon>Lophotrochozoa</taxon>
        <taxon>Platyhelminthes</taxon>
        <taxon>Cestoda</taxon>
        <taxon>Eucestoda</taxon>
        <taxon>Cyclophyllidea</taxon>
        <taxon>Taeniidae</taxon>
        <taxon>Taenia</taxon>
    </lineage>
</organism>
<feature type="signal peptide" evidence="2">
    <location>
        <begin position="1"/>
        <end position="20"/>
    </location>
</feature>
<evidence type="ECO:0000256" key="2">
    <source>
        <dbReference type="SAM" id="SignalP"/>
    </source>
</evidence>
<dbReference type="PANTHER" id="PTHR10083">
    <property type="entry name" value="KUNITZ-TYPE PROTEASE INHIBITOR-RELATED"/>
    <property type="match status" value="1"/>
</dbReference>
<dbReference type="InterPro" id="IPR020901">
    <property type="entry name" value="Prtase_inh_Kunz-CS"/>
</dbReference>
<dbReference type="SUPFAM" id="SSF57362">
    <property type="entry name" value="BPTI-like"/>
    <property type="match status" value="1"/>
</dbReference>
<dbReference type="InterPro" id="IPR050098">
    <property type="entry name" value="TFPI/VKTCI-like"/>
</dbReference>
<sequence length="116" mass="12572">MTITALLTLLLLCVAYASQGEEDICSLPIETGLCLAHFEKWGFDSTKGRCVRFTYGGCGGNRNRFDTRKECRKACPCLLYNSSNPNGAAVEPGGVDPTSSRWQLSTAGGSLKYQLL</sequence>
<dbReference type="Gene3D" id="4.10.410.10">
    <property type="entry name" value="Pancreatic trypsin inhibitor Kunitz domain"/>
    <property type="match status" value="1"/>
</dbReference>
<evidence type="ECO:0000256" key="1">
    <source>
        <dbReference type="ARBA" id="ARBA00023157"/>
    </source>
</evidence>
<dbReference type="InterPro" id="IPR036880">
    <property type="entry name" value="Kunitz_BPTI_sf"/>
</dbReference>
<dbReference type="Proteomes" id="UP001651158">
    <property type="component" value="Unassembled WGS sequence"/>
</dbReference>
<reference evidence="5 6" key="1">
    <citation type="journal article" date="2022" name="Front. Cell. Infect. Microbiol.">
        <title>The Genomes of Two Strains of Taenia crassiceps the Animal Model for the Study of Human Cysticercosis.</title>
        <authorList>
            <person name="Bobes R.J."/>
            <person name="Estrada K."/>
            <person name="Rios-Valencia D.G."/>
            <person name="Calderon-Gallegos A."/>
            <person name="de la Torre P."/>
            <person name="Carrero J.C."/>
            <person name="Sanchez-Flores A."/>
            <person name="Laclette J.P."/>
        </authorList>
    </citation>
    <scope>NUCLEOTIDE SEQUENCE [LARGE SCALE GENOMIC DNA]</scope>
    <source>
        <strain evidence="5">WFUcys</strain>
    </source>
</reference>
<reference evidence="5" key="2">
    <citation type="submission" date="2024-12" db="EMBL/GenBank/DDBJ databases">
        <authorList>
            <person name="Estrada K."/>
            <person name="Bobes R.J."/>
            <person name="Sanchez-Flores A."/>
            <person name="Laclette J.P."/>
        </authorList>
    </citation>
    <scope>NUCLEOTIDE SEQUENCE</scope>
    <source>
        <strain evidence="5">WFUcys</strain>
        <tissue evidence="5">Peritoneal cavity of infected mice</tissue>
    </source>
</reference>
<dbReference type="PROSITE" id="PS50279">
    <property type="entry name" value="BPTI_KUNITZ_2"/>
    <property type="match status" value="1"/>
</dbReference>
<evidence type="ECO:0000313" key="6">
    <source>
        <dbReference type="Proteomes" id="UP001651158"/>
    </source>
</evidence>
<dbReference type="SMART" id="SM00131">
    <property type="entry name" value="KU"/>
    <property type="match status" value="1"/>
</dbReference>
<comment type="caution">
    <text evidence="5">The sequence shown here is derived from an EMBL/GenBank/DDBJ whole genome shotgun (WGS) entry which is preliminary data.</text>
</comment>
<protein>
    <submittedName>
        <fullName evidence="5">Kunitz-type U15-theraphotoxin-Hs1g</fullName>
    </submittedName>
</protein>
<accession>A0ABR4QBW3</accession>
<dbReference type="PANTHER" id="PTHR10083:SF374">
    <property type="entry name" value="BPTI_KUNITZ INHIBITOR DOMAIN-CONTAINING PROTEIN"/>
    <property type="match status" value="1"/>
</dbReference>
<dbReference type="PROSITE" id="PS00280">
    <property type="entry name" value="BPTI_KUNITZ_1"/>
    <property type="match status" value="1"/>
</dbReference>
<dbReference type="InterPro" id="IPR002223">
    <property type="entry name" value="Kunitz_BPTI"/>
</dbReference>
<keyword evidence="6" id="KW-1185">Reference proteome</keyword>
<dbReference type="EMBL" id="JAKROA010000005">
    <property type="protein sequence ID" value="KAL5106906.1"/>
    <property type="molecule type" value="Genomic_DNA"/>
</dbReference>
<dbReference type="PRINTS" id="PR00759">
    <property type="entry name" value="BASICPTASE"/>
</dbReference>
<evidence type="ECO:0000259" key="3">
    <source>
        <dbReference type="PROSITE" id="PS50279"/>
    </source>
</evidence>
<feature type="chain" id="PRO_5045031959" evidence="2">
    <location>
        <begin position="21"/>
        <end position="116"/>
    </location>
</feature>